<dbReference type="InterPro" id="IPR052895">
    <property type="entry name" value="HetReg/Transcr_Mod"/>
</dbReference>
<dbReference type="RefSeq" id="XP_018663767.1">
    <property type="nucleotide sequence ID" value="XM_018803001.1"/>
</dbReference>
<dbReference type="AlphaFoldDB" id="A0A2P4ZLQ2"/>
<dbReference type="Pfam" id="PF06985">
    <property type="entry name" value="HET"/>
    <property type="match status" value="1"/>
</dbReference>
<accession>A0A2P4ZLQ2</accession>
<dbReference type="PANTHER" id="PTHR24148">
    <property type="entry name" value="ANKYRIN REPEAT DOMAIN-CONTAINING PROTEIN 39 HOMOLOG-RELATED"/>
    <property type="match status" value="1"/>
</dbReference>
<dbReference type="STRING" id="398673.A0A2P4ZLQ2"/>
<gene>
    <name evidence="2" type="ORF">TGAM01_v205905</name>
</gene>
<dbReference type="InterPro" id="IPR010730">
    <property type="entry name" value="HET"/>
</dbReference>
<keyword evidence="3" id="KW-1185">Reference proteome</keyword>
<comment type="caution">
    <text evidence="2">The sequence shown here is derived from an EMBL/GenBank/DDBJ whole genome shotgun (WGS) entry which is preliminary data.</text>
</comment>
<dbReference type="Proteomes" id="UP000054821">
    <property type="component" value="Unassembled WGS sequence"/>
</dbReference>
<evidence type="ECO:0000259" key="1">
    <source>
        <dbReference type="Pfam" id="PF06985"/>
    </source>
</evidence>
<proteinExistence type="predicted"/>
<dbReference type="PANTHER" id="PTHR24148:SF64">
    <property type="entry name" value="HETEROKARYON INCOMPATIBILITY DOMAIN-CONTAINING PROTEIN"/>
    <property type="match status" value="1"/>
</dbReference>
<evidence type="ECO:0000313" key="2">
    <source>
        <dbReference type="EMBL" id="PON25219.1"/>
    </source>
</evidence>
<organism evidence="2 3">
    <name type="scientific">Trichoderma gamsii</name>
    <dbReference type="NCBI Taxonomy" id="398673"/>
    <lineage>
        <taxon>Eukaryota</taxon>
        <taxon>Fungi</taxon>
        <taxon>Dikarya</taxon>
        <taxon>Ascomycota</taxon>
        <taxon>Pezizomycotina</taxon>
        <taxon>Sordariomycetes</taxon>
        <taxon>Hypocreomycetidae</taxon>
        <taxon>Hypocreales</taxon>
        <taxon>Hypocreaceae</taxon>
        <taxon>Trichoderma</taxon>
    </lineage>
</organism>
<dbReference type="GeneID" id="29983084"/>
<evidence type="ECO:0000313" key="3">
    <source>
        <dbReference type="Proteomes" id="UP000054821"/>
    </source>
</evidence>
<reference evidence="2 3" key="1">
    <citation type="journal article" date="2016" name="Genome Announc.">
        <title>Draft Whole-Genome Sequence of Trichoderma gamsii T6085, a Promising Biocontrol Agent of Fusarium Head Blight on Wheat.</title>
        <authorList>
            <person name="Baroncelli R."/>
            <person name="Zapparata A."/>
            <person name="Piaggeschi G."/>
            <person name="Sarrocco S."/>
            <person name="Vannacci G."/>
        </authorList>
    </citation>
    <scope>NUCLEOTIDE SEQUENCE [LARGE SCALE GENOMIC DNA]</scope>
    <source>
        <strain evidence="2 3">T6085</strain>
    </source>
</reference>
<dbReference type="EMBL" id="JPDN02000019">
    <property type="protein sequence ID" value="PON25219.1"/>
    <property type="molecule type" value="Genomic_DNA"/>
</dbReference>
<name>A0A2P4ZLQ2_9HYPO</name>
<protein>
    <recommendedName>
        <fullName evidence="1">Heterokaryon incompatibility domain-containing protein</fullName>
    </recommendedName>
</protein>
<sequence>MADTLLKPQATAKSLGAYMIFELPLSEFHNKTQMVDISPLATDGCVRFIDCVALTTSNILRIWEFSESPLEEYSRFISWPTFKYTAISYVWRGNLASSENDSFENKFGYLTVRGAEDAEPISVNVLRAACFASLGDDDGRPYTQRMISRAEYIWLDQLCIIQTKKSDNNLQISQMYHIYKCCTQCLVLPGGLWRLTRLDEETSWANRAWTLQECLVPKYPMVLFAWTMNTGKLLGITSCWVREVEGTGGALARLKDIISGCLGKPMVFITRSIDDSSSLEYENIDIARETAFDIRVFGKDHADLYALRKVRLNFQNSSESTDPYKTRRCYSLIWQCALMRTSSRPVDMVFSIMRLMGVELNPKDFNENDRMGATIALMAMILEKSGSADWLGMPSKFPLCPQLSTFPQFARTDVSGGVNYSVLGHWRAGRSLNDWICADTSWNSEEEWKWQRLHGRMSTDGYLMFVRKAYRVSFASAEAIREAEYAHVFDWPLIGDMEGTLWKFQEDYDALAQDPAIMAIPLWEFREIHLEKGDQIEDFQFSISGIKLMIVKEQSAGKFYVVSYCFVADKEHKWRSRILDWPDYTFKVGGPEPLMRHQELADE</sequence>
<feature type="domain" description="Heterokaryon incompatibility" evidence="1">
    <location>
        <begin position="84"/>
        <end position="188"/>
    </location>
</feature>